<evidence type="ECO:0000256" key="2">
    <source>
        <dbReference type="ARBA" id="ARBA00023125"/>
    </source>
</evidence>
<reference evidence="5 6" key="1">
    <citation type="submission" date="2016-03" db="EMBL/GenBank/DDBJ databases">
        <title>Genome sequence of Rhodococcus kyotonensis KB10.</title>
        <authorList>
            <person name="Jeong H."/>
            <person name="Hong C.E."/>
            <person name="Jo S.H."/>
            <person name="Park J.M."/>
        </authorList>
    </citation>
    <scope>NUCLEOTIDE SEQUENCE [LARGE SCALE GENOMIC DNA]</scope>
    <source>
        <strain evidence="5 6">KB10</strain>
    </source>
</reference>
<dbReference type="Proteomes" id="UP000077519">
    <property type="component" value="Unassembled WGS sequence"/>
</dbReference>
<comment type="caution">
    <text evidence="5">The sequence shown here is derived from an EMBL/GenBank/DDBJ whole genome shotgun (WGS) entry which is preliminary data.</text>
</comment>
<protein>
    <submittedName>
        <fullName evidence="5">LacI family transcriptional regulator</fullName>
    </submittedName>
</protein>
<evidence type="ECO:0000259" key="4">
    <source>
        <dbReference type="PROSITE" id="PS50932"/>
    </source>
</evidence>
<dbReference type="InterPro" id="IPR028082">
    <property type="entry name" value="Peripla_BP_I"/>
</dbReference>
<dbReference type="InterPro" id="IPR046335">
    <property type="entry name" value="LacI/GalR-like_sensor"/>
</dbReference>
<evidence type="ECO:0000256" key="3">
    <source>
        <dbReference type="ARBA" id="ARBA00023163"/>
    </source>
</evidence>
<sequence>MADVARIAGVSPALVSIVMRGVPGASDETRHRVKAIADRIGYVPDRRAQKLRQTQSRLLGVTFDLQQPFHGDLVEHVYTAAERHGYDVMLSAVAPTRDEESAVQALVRERCDVALLLGSGLGTRELTEIDARIPVVALLRSSGVDAIGSVRGDDVAGIGTAVDHLVQLGHRRIAHIDGAAAPGAEDRRQGFLAAIRRHGLDEHARVVAGGMTETEGAEGMRQLLASGEVPTAVVAFNDNSATGVLDHLLRRGIDVPGDISVVGYDDSRLSRIAHIQLTSISHDVAAVADAAVDSGLARLAGEQAEDVVLAPTLVRRRTTAVPRER</sequence>
<evidence type="ECO:0000313" key="6">
    <source>
        <dbReference type="Proteomes" id="UP000077519"/>
    </source>
</evidence>
<dbReference type="RefSeq" id="WP_068426687.1">
    <property type="nucleotide sequence ID" value="NZ_LVHI01000014.1"/>
</dbReference>
<dbReference type="PROSITE" id="PS50932">
    <property type="entry name" value="HTH_LACI_2"/>
    <property type="match status" value="1"/>
</dbReference>
<dbReference type="EMBL" id="LVHI01000014">
    <property type="protein sequence ID" value="OAK53951.1"/>
    <property type="molecule type" value="Genomic_DNA"/>
</dbReference>
<keyword evidence="1" id="KW-0805">Transcription regulation</keyword>
<dbReference type="InterPro" id="IPR000843">
    <property type="entry name" value="HTH_LacI"/>
</dbReference>
<dbReference type="Pfam" id="PF13377">
    <property type="entry name" value="Peripla_BP_3"/>
    <property type="match status" value="1"/>
</dbReference>
<organism evidence="5 6">
    <name type="scientific">Rhodococcoides kyotonense</name>
    <dbReference type="NCBI Taxonomy" id="398843"/>
    <lineage>
        <taxon>Bacteria</taxon>
        <taxon>Bacillati</taxon>
        <taxon>Actinomycetota</taxon>
        <taxon>Actinomycetes</taxon>
        <taxon>Mycobacteriales</taxon>
        <taxon>Nocardiaceae</taxon>
        <taxon>Rhodococcoides</taxon>
    </lineage>
</organism>
<dbReference type="CDD" id="cd06267">
    <property type="entry name" value="PBP1_LacI_sugar_binding-like"/>
    <property type="match status" value="1"/>
</dbReference>
<dbReference type="InterPro" id="IPR010982">
    <property type="entry name" value="Lambda_DNA-bd_dom_sf"/>
</dbReference>
<dbReference type="GO" id="GO:0003700">
    <property type="term" value="F:DNA-binding transcription factor activity"/>
    <property type="evidence" value="ECO:0007669"/>
    <property type="project" value="TreeGrafter"/>
</dbReference>
<evidence type="ECO:0000313" key="5">
    <source>
        <dbReference type="EMBL" id="OAK53951.1"/>
    </source>
</evidence>
<dbReference type="Gene3D" id="3.40.50.2300">
    <property type="match status" value="2"/>
</dbReference>
<keyword evidence="2" id="KW-0238">DNA-binding</keyword>
<dbReference type="Gene3D" id="1.10.260.40">
    <property type="entry name" value="lambda repressor-like DNA-binding domains"/>
    <property type="match status" value="1"/>
</dbReference>
<evidence type="ECO:0000256" key="1">
    <source>
        <dbReference type="ARBA" id="ARBA00023015"/>
    </source>
</evidence>
<dbReference type="PANTHER" id="PTHR30146">
    <property type="entry name" value="LACI-RELATED TRANSCRIPTIONAL REPRESSOR"/>
    <property type="match status" value="1"/>
</dbReference>
<dbReference type="PANTHER" id="PTHR30146:SF109">
    <property type="entry name" value="HTH-TYPE TRANSCRIPTIONAL REGULATOR GALS"/>
    <property type="match status" value="1"/>
</dbReference>
<dbReference type="GO" id="GO:0000976">
    <property type="term" value="F:transcription cis-regulatory region binding"/>
    <property type="evidence" value="ECO:0007669"/>
    <property type="project" value="TreeGrafter"/>
</dbReference>
<keyword evidence="6" id="KW-1185">Reference proteome</keyword>
<dbReference type="CDD" id="cd01392">
    <property type="entry name" value="HTH_LacI"/>
    <property type="match status" value="1"/>
</dbReference>
<dbReference type="Pfam" id="PF00356">
    <property type="entry name" value="LacI"/>
    <property type="match status" value="1"/>
</dbReference>
<dbReference type="SMART" id="SM00354">
    <property type="entry name" value="HTH_LACI"/>
    <property type="match status" value="1"/>
</dbReference>
<feature type="domain" description="HTH lacI-type" evidence="4">
    <location>
        <begin position="1"/>
        <end position="53"/>
    </location>
</feature>
<dbReference type="SUPFAM" id="SSF53822">
    <property type="entry name" value="Periplasmic binding protein-like I"/>
    <property type="match status" value="1"/>
</dbReference>
<accession>A0A177YES9</accession>
<gene>
    <name evidence="5" type="ORF">A3K89_21545</name>
</gene>
<dbReference type="AlphaFoldDB" id="A0A177YES9"/>
<name>A0A177YES9_9NOCA</name>
<keyword evidence="3" id="KW-0804">Transcription</keyword>
<proteinExistence type="predicted"/>
<dbReference type="SUPFAM" id="SSF47413">
    <property type="entry name" value="lambda repressor-like DNA-binding domains"/>
    <property type="match status" value="1"/>
</dbReference>